<evidence type="ECO:0000256" key="1">
    <source>
        <dbReference type="SAM" id="MobiDB-lite"/>
    </source>
</evidence>
<protein>
    <submittedName>
        <fullName evidence="3">Uncharacterized protein</fullName>
    </submittedName>
</protein>
<dbReference type="EMBL" id="JAHRIO010040970">
    <property type="protein sequence ID" value="MEQ2171782.1"/>
    <property type="molecule type" value="Genomic_DNA"/>
</dbReference>
<feature type="transmembrane region" description="Helical" evidence="2">
    <location>
        <begin position="91"/>
        <end position="110"/>
    </location>
</feature>
<gene>
    <name evidence="3" type="ORF">GOODEAATRI_014204</name>
</gene>
<keyword evidence="2" id="KW-0472">Membrane</keyword>
<keyword evidence="4" id="KW-1185">Reference proteome</keyword>
<dbReference type="Proteomes" id="UP001476798">
    <property type="component" value="Unassembled WGS sequence"/>
</dbReference>
<comment type="caution">
    <text evidence="3">The sequence shown here is derived from an EMBL/GenBank/DDBJ whole genome shotgun (WGS) entry which is preliminary data.</text>
</comment>
<evidence type="ECO:0000313" key="3">
    <source>
        <dbReference type="EMBL" id="MEQ2171782.1"/>
    </source>
</evidence>
<keyword evidence="2" id="KW-0812">Transmembrane</keyword>
<reference evidence="3 4" key="1">
    <citation type="submission" date="2021-06" db="EMBL/GenBank/DDBJ databases">
        <authorList>
            <person name="Palmer J.M."/>
        </authorList>
    </citation>
    <scope>NUCLEOTIDE SEQUENCE [LARGE SCALE GENOMIC DNA]</scope>
    <source>
        <strain evidence="3 4">GA_2019</strain>
        <tissue evidence="3">Muscle</tissue>
    </source>
</reference>
<keyword evidence="2" id="KW-1133">Transmembrane helix</keyword>
<evidence type="ECO:0000313" key="4">
    <source>
        <dbReference type="Proteomes" id="UP001476798"/>
    </source>
</evidence>
<name>A0ABV0NK60_9TELE</name>
<feature type="region of interest" description="Disordered" evidence="1">
    <location>
        <begin position="13"/>
        <end position="49"/>
    </location>
</feature>
<sequence>MESCLETSCLGFMKEQGHNPTGEEGSQETKKKEEIGVPGHNPQLYGENMQTPCRKTPWPGVKPRTFLLQGNSATNCGSHCAAQVKAYPYQLFVKIYSFLMTVNIGFLYMFQMFPI</sequence>
<proteinExistence type="predicted"/>
<organism evidence="3 4">
    <name type="scientific">Goodea atripinnis</name>
    <dbReference type="NCBI Taxonomy" id="208336"/>
    <lineage>
        <taxon>Eukaryota</taxon>
        <taxon>Metazoa</taxon>
        <taxon>Chordata</taxon>
        <taxon>Craniata</taxon>
        <taxon>Vertebrata</taxon>
        <taxon>Euteleostomi</taxon>
        <taxon>Actinopterygii</taxon>
        <taxon>Neopterygii</taxon>
        <taxon>Teleostei</taxon>
        <taxon>Neoteleostei</taxon>
        <taxon>Acanthomorphata</taxon>
        <taxon>Ovalentaria</taxon>
        <taxon>Atherinomorphae</taxon>
        <taxon>Cyprinodontiformes</taxon>
        <taxon>Goodeidae</taxon>
        <taxon>Goodea</taxon>
    </lineage>
</organism>
<evidence type="ECO:0000256" key="2">
    <source>
        <dbReference type="SAM" id="Phobius"/>
    </source>
</evidence>
<accession>A0ABV0NK60</accession>